<dbReference type="AlphaFoldDB" id="A0A643K7V8"/>
<dbReference type="InterPro" id="IPR058291">
    <property type="entry name" value="DUF7985"/>
</dbReference>
<keyword evidence="1" id="KW-0812">Transmembrane</keyword>
<protein>
    <submittedName>
        <fullName evidence="2">Uncharacterized protein</fullName>
    </submittedName>
</protein>
<name>A0A643K7V8_9EURY</name>
<dbReference type="Pfam" id="PF25946">
    <property type="entry name" value="DUF7985"/>
    <property type="match status" value="1"/>
</dbReference>
<gene>
    <name evidence="2" type="ORF">Hfx1149_00610</name>
</gene>
<evidence type="ECO:0000256" key="1">
    <source>
        <dbReference type="SAM" id="Phobius"/>
    </source>
</evidence>
<evidence type="ECO:0000313" key="2">
    <source>
        <dbReference type="EMBL" id="KAB1189185.1"/>
    </source>
</evidence>
<keyword evidence="1" id="KW-1133">Transmembrane helix</keyword>
<reference evidence="2" key="1">
    <citation type="submission" date="2019-09" db="EMBL/GenBank/DDBJ databases">
        <title>Genomic analysis of Haloferax sp. CBA1149.</title>
        <authorList>
            <person name="Roh S.W."/>
        </authorList>
    </citation>
    <scope>NUCLEOTIDE SEQUENCE</scope>
    <source>
        <strain evidence="2">CBA1149</strain>
    </source>
</reference>
<accession>A0A643K7V8</accession>
<dbReference type="EMBL" id="VZUS01000001">
    <property type="protein sequence ID" value="KAB1189185.1"/>
    <property type="molecule type" value="Genomic_DNA"/>
</dbReference>
<comment type="caution">
    <text evidence="2">The sequence shown here is derived from an EMBL/GenBank/DDBJ whole genome shotgun (WGS) entry which is preliminary data.</text>
</comment>
<organism evidence="2">
    <name type="scientific">Haloferax sp. CBA1149</name>
    <dbReference type="NCBI Taxonomy" id="2650753"/>
    <lineage>
        <taxon>Archaea</taxon>
        <taxon>Methanobacteriati</taxon>
        <taxon>Methanobacteriota</taxon>
        <taxon>Stenosarchaea group</taxon>
        <taxon>Halobacteria</taxon>
        <taxon>Halobacteriales</taxon>
        <taxon>Haloferacaceae</taxon>
        <taxon>Haloferax</taxon>
    </lineage>
</organism>
<sequence length="120" mass="12953">MTHRVVTHGFIGLVVLSFIAVEPALAQESIVCEAERLPTMISGFFQLTTGIGIVGLVVVWQANSLTEMFTLSPDQREKIKRQKRTALKSTLTLVLLGPLYTVAGSTMGLPLASCVDLIPV</sequence>
<feature type="transmembrane region" description="Helical" evidence="1">
    <location>
        <begin position="42"/>
        <end position="65"/>
    </location>
</feature>
<proteinExistence type="predicted"/>
<feature type="transmembrane region" description="Helical" evidence="1">
    <location>
        <begin position="86"/>
        <end position="103"/>
    </location>
</feature>
<keyword evidence="1" id="KW-0472">Membrane</keyword>